<keyword evidence="1" id="KW-0472">Membrane</keyword>
<dbReference type="EMBL" id="OX597814">
    <property type="protein sequence ID" value="CAI9714923.1"/>
    <property type="molecule type" value="Genomic_DNA"/>
</dbReference>
<accession>A0AA36EWS1</accession>
<feature type="chain" id="PRO_5041290684" evidence="2">
    <location>
        <begin position="19"/>
        <end position="166"/>
    </location>
</feature>
<keyword evidence="1" id="KW-1133">Transmembrane helix</keyword>
<feature type="signal peptide" evidence="2">
    <location>
        <begin position="1"/>
        <end position="18"/>
    </location>
</feature>
<feature type="transmembrane region" description="Helical" evidence="1">
    <location>
        <begin position="82"/>
        <end position="103"/>
    </location>
</feature>
<keyword evidence="2" id="KW-0732">Signal</keyword>
<evidence type="ECO:0000313" key="4">
    <source>
        <dbReference type="Proteomes" id="UP001162480"/>
    </source>
</evidence>
<dbReference type="Proteomes" id="UP001162480">
    <property type="component" value="Chromosome 1"/>
</dbReference>
<name>A0AA36EWS1_OCTVU</name>
<keyword evidence="4" id="KW-1185">Reference proteome</keyword>
<feature type="transmembrane region" description="Helical" evidence="1">
    <location>
        <begin position="39"/>
        <end position="62"/>
    </location>
</feature>
<organism evidence="3 4">
    <name type="scientific">Octopus vulgaris</name>
    <name type="common">Common octopus</name>
    <dbReference type="NCBI Taxonomy" id="6645"/>
    <lineage>
        <taxon>Eukaryota</taxon>
        <taxon>Metazoa</taxon>
        <taxon>Spiralia</taxon>
        <taxon>Lophotrochozoa</taxon>
        <taxon>Mollusca</taxon>
        <taxon>Cephalopoda</taxon>
        <taxon>Coleoidea</taxon>
        <taxon>Octopodiformes</taxon>
        <taxon>Octopoda</taxon>
        <taxon>Incirrata</taxon>
        <taxon>Octopodidae</taxon>
        <taxon>Octopus</taxon>
    </lineage>
</organism>
<reference evidence="3" key="1">
    <citation type="submission" date="2023-08" db="EMBL/GenBank/DDBJ databases">
        <authorList>
            <person name="Alioto T."/>
            <person name="Alioto T."/>
            <person name="Gomez Garrido J."/>
        </authorList>
    </citation>
    <scope>NUCLEOTIDE SEQUENCE</scope>
</reference>
<dbReference type="PROSITE" id="PS51257">
    <property type="entry name" value="PROKAR_LIPOPROTEIN"/>
    <property type="match status" value="1"/>
</dbReference>
<protein>
    <submittedName>
        <fullName evidence="3">Uncharacterized protein</fullName>
    </submittedName>
</protein>
<dbReference type="AlphaFoldDB" id="A0AA36EWS1"/>
<evidence type="ECO:0000256" key="1">
    <source>
        <dbReference type="SAM" id="Phobius"/>
    </source>
</evidence>
<keyword evidence="1" id="KW-0812">Transmembrane</keyword>
<evidence type="ECO:0000256" key="2">
    <source>
        <dbReference type="SAM" id="SignalP"/>
    </source>
</evidence>
<proteinExistence type="predicted"/>
<sequence>MQWRMLLIVLLFVSSVGCSISVGVSVVVAIVGFSDGGVSIVAVVVCGSGYGASGGVGGFGVYGEDKVIDVIVVRNVRTCNSAVGASTSVVVVVVSVVAVVSGVGCCDDGVGVSAADVMVVLINKDVGIFPITTDANNYDVYWTIAEIRKNLHKEEPKLKENTEELA</sequence>
<gene>
    <name evidence="3" type="ORF">OCTVUL_1B002800</name>
</gene>
<evidence type="ECO:0000313" key="3">
    <source>
        <dbReference type="EMBL" id="CAI9714923.1"/>
    </source>
</evidence>